<dbReference type="EMBL" id="JADOUF010000001">
    <property type="protein sequence ID" value="MBG6138512.1"/>
    <property type="molecule type" value="Genomic_DNA"/>
</dbReference>
<evidence type="ECO:0000256" key="1">
    <source>
        <dbReference type="ARBA" id="ARBA00006149"/>
    </source>
</evidence>
<keyword evidence="4" id="KW-0949">S-adenosyl-L-methionine</keyword>
<gene>
    <name evidence="8" type="ORF">IW245_004706</name>
</gene>
<comment type="similarity">
    <text evidence="1">Belongs to the eukaryotic/archaeal PrmC-related family.</text>
</comment>
<evidence type="ECO:0000259" key="7">
    <source>
        <dbReference type="Pfam" id="PF25004"/>
    </source>
</evidence>
<dbReference type="PROSITE" id="PS00092">
    <property type="entry name" value="N6_MTASE"/>
    <property type="match status" value="1"/>
</dbReference>
<dbReference type="GO" id="GO:0003676">
    <property type="term" value="F:nucleic acid binding"/>
    <property type="evidence" value="ECO:0007669"/>
    <property type="project" value="InterPro"/>
</dbReference>
<proteinExistence type="inferred from homology"/>
<dbReference type="GO" id="GO:0008170">
    <property type="term" value="F:N-methyltransferase activity"/>
    <property type="evidence" value="ECO:0007669"/>
    <property type="project" value="UniProtKB-ARBA"/>
</dbReference>
<evidence type="ECO:0000256" key="4">
    <source>
        <dbReference type="ARBA" id="ARBA00022691"/>
    </source>
</evidence>
<reference evidence="8" key="1">
    <citation type="submission" date="2020-11" db="EMBL/GenBank/DDBJ databases">
        <title>Sequencing the genomes of 1000 actinobacteria strains.</title>
        <authorList>
            <person name="Klenk H.-P."/>
        </authorList>
    </citation>
    <scope>NUCLEOTIDE SEQUENCE</scope>
    <source>
        <strain evidence="8">DSM 45356</strain>
    </source>
</reference>
<organism evidence="8 9">
    <name type="scientific">Longispora fulva</name>
    <dbReference type="NCBI Taxonomy" id="619741"/>
    <lineage>
        <taxon>Bacteria</taxon>
        <taxon>Bacillati</taxon>
        <taxon>Actinomycetota</taxon>
        <taxon>Actinomycetes</taxon>
        <taxon>Micromonosporales</taxon>
        <taxon>Micromonosporaceae</taxon>
        <taxon>Longispora</taxon>
    </lineage>
</organism>
<dbReference type="Pfam" id="PF05175">
    <property type="entry name" value="MTS"/>
    <property type="match status" value="1"/>
</dbReference>
<keyword evidence="9" id="KW-1185">Reference proteome</keyword>
<evidence type="ECO:0000313" key="9">
    <source>
        <dbReference type="Proteomes" id="UP000622552"/>
    </source>
</evidence>
<dbReference type="Pfam" id="PF23186">
    <property type="entry name" value="DUF7059"/>
    <property type="match status" value="1"/>
</dbReference>
<dbReference type="InterPro" id="IPR002052">
    <property type="entry name" value="DNA_methylase_N6_adenine_CS"/>
</dbReference>
<keyword evidence="2" id="KW-0489">Methyltransferase</keyword>
<evidence type="ECO:0000259" key="6">
    <source>
        <dbReference type="Pfam" id="PF23186"/>
    </source>
</evidence>
<dbReference type="InterPro" id="IPR055487">
    <property type="entry name" value="DUF7059"/>
</dbReference>
<dbReference type="Proteomes" id="UP000622552">
    <property type="component" value="Unassembled WGS sequence"/>
</dbReference>
<protein>
    <recommendedName>
        <fullName evidence="10">Methyltransferase family protein</fullName>
    </recommendedName>
</protein>
<evidence type="ECO:0008006" key="10">
    <source>
        <dbReference type="Google" id="ProtNLM"/>
    </source>
</evidence>
<dbReference type="GO" id="GO:0035657">
    <property type="term" value="C:eRF1 methyltransferase complex"/>
    <property type="evidence" value="ECO:0007669"/>
    <property type="project" value="TreeGrafter"/>
</dbReference>
<feature type="domain" description="DUF7782" evidence="7">
    <location>
        <begin position="366"/>
        <end position="478"/>
    </location>
</feature>
<evidence type="ECO:0000313" key="8">
    <source>
        <dbReference type="EMBL" id="MBG6138512.1"/>
    </source>
</evidence>
<dbReference type="CDD" id="cd02440">
    <property type="entry name" value="AdoMet_MTases"/>
    <property type="match status" value="1"/>
</dbReference>
<dbReference type="InterPro" id="IPR052190">
    <property type="entry name" value="Euk-Arch_PrmC-MTase"/>
</dbReference>
<dbReference type="Gene3D" id="3.40.50.150">
    <property type="entry name" value="Vaccinia Virus protein VP39"/>
    <property type="match status" value="1"/>
</dbReference>
<dbReference type="GO" id="GO:0008757">
    <property type="term" value="F:S-adenosylmethionine-dependent methyltransferase activity"/>
    <property type="evidence" value="ECO:0007669"/>
    <property type="project" value="TreeGrafter"/>
</dbReference>
<dbReference type="InterPro" id="IPR056684">
    <property type="entry name" value="DUF7782"/>
</dbReference>
<comment type="caution">
    <text evidence="8">The sequence shown here is derived from an EMBL/GenBank/DDBJ whole genome shotgun (WGS) entry which is preliminary data.</text>
</comment>
<evidence type="ECO:0000256" key="3">
    <source>
        <dbReference type="ARBA" id="ARBA00022679"/>
    </source>
</evidence>
<dbReference type="AlphaFoldDB" id="A0A8J7KXY8"/>
<dbReference type="PANTHER" id="PTHR45875:SF1">
    <property type="entry name" value="METHYLTRANSFERASE N6AMT1"/>
    <property type="match status" value="1"/>
</dbReference>
<feature type="domain" description="DUF7059" evidence="6">
    <location>
        <begin position="21"/>
        <end position="105"/>
    </location>
</feature>
<keyword evidence="3" id="KW-0808">Transferase</keyword>
<sequence length="485" mass="51102">MEQQPLLDGSGIAQLREALTAAGYTLEGLSERLGDDLAGEVEGGDIVPALRALADDDPLATLLRAFQAGRTVPADLMAAALAPLPLADAVAAGLVEAHGDGVRATLSLEIYGPWWLLADLAPPARPMAADHVLGITGSSLALADYTVRRPVGSALDLCTGGGIEALHLSQHAEHVTGTDLLPRALRLAATTAALNGLDWELLLGDMFAPVAGRRFDLVVANPPFIIKPGSPSFVYRDGGRPGDAIITEMFAAAPALLTDGGLMQFEGEWAHRAGVDWAERLAGLAADAGLDAWIVEANAFAPKDYVEHWATSPEEDTTGWLDWLHAEGIESLGWGVVTLRNAGHAAPTVRVERREAWPRFGGDVLAWFARQDWLRAHGSDLLAARYEVPEEVTLHVESVRSGTGWAVDGHRLATAGAFDRTPSQERVSALAADLVGACDPARPLAGQLDRLAESYGRDVPALVAALVPELVEGGFLSPVGMSGLS</sequence>
<dbReference type="Pfam" id="PF25004">
    <property type="entry name" value="DUF7782"/>
    <property type="match status" value="1"/>
</dbReference>
<evidence type="ECO:0000259" key="5">
    <source>
        <dbReference type="Pfam" id="PF05175"/>
    </source>
</evidence>
<name>A0A8J7KXY8_9ACTN</name>
<evidence type="ECO:0000256" key="2">
    <source>
        <dbReference type="ARBA" id="ARBA00022603"/>
    </source>
</evidence>
<dbReference type="SUPFAM" id="SSF53335">
    <property type="entry name" value="S-adenosyl-L-methionine-dependent methyltransferases"/>
    <property type="match status" value="1"/>
</dbReference>
<dbReference type="InterPro" id="IPR007848">
    <property type="entry name" value="Small_mtfrase_dom"/>
</dbReference>
<dbReference type="PANTHER" id="PTHR45875">
    <property type="entry name" value="METHYLTRANSFERASE N6AMT1"/>
    <property type="match status" value="1"/>
</dbReference>
<dbReference type="GO" id="GO:0032259">
    <property type="term" value="P:methylation"/>
    <property type="evidence" value="ECO:0007669"/>
    <property type="project" value="UniProtKB-KW"/>
</dbReference>
<dbReference type="RefSeq" id="WP_197005261.1">
    <property type="nucleotide sequence ID" value="NZ_BONS01000025.1"/>
</dbReference>
<dbReference type="GO" id="GO:0008276">
    <property type="term" value="F:protein methyltransferase activity"/>
    <property type="evidence" value="ECO:0007669"/>
    <property type="project" value="TreeGrafter"/>
</dbReference>
<dbReference type="InterPro" id="IPR029063">
    <property type="entry name" value="SAM-dependent_MTases_sf"/>
</dbReference>
<accession>A0A8J7KXY8</accession>
<feature type="domain" description="Methyltransferase small" evidence="5">
    <location>
        <begin position="148"/>
        <end position="264"/>
    </location>
</feature>